<evidence type="ECO:0000313" key="2">
    <source>
        <dbReference type="EMBL" id="SMG09226.1"/>
    </source>
</evidence>
<dbReference type="OrthoDB" id="9100846at2"/>
<keyword evidence="3" id="KW-1185">Reference proteome</keyword>
<organism evidence="2 3">
    <name type="scientific">Paraburkholderia susongensis</name>
    <dbReference type="NCBI Taxonomy" id="1515439"/>
    <lineage>
        <taxon>Bacteria</taxon>
        <taxon>Pseudomonadati</taxon>
        <taxon>Pseudomonadota</taxon>
        <taxon>Betaproteobacteria</taxon>
        <taxon>Burkholderiales</taxon>
        <taxon>Burkholderiaceae</taxon>
        <taxon>Paraburkholderia</taxon>
    </lineage>
</organism>
<dbReference type="AlphaFoldDB" id="A0A1X7I585"/>
<dbReference type="RefSeq" id="WP_085480500.1">
    <property type="nucleotide sequence ID" value="NZ_FXAT01000001.1"/>
</dbReference>
<reference evidence="3" key="1">
    <citation type="submission" date="2017-04" db="EMBL/GenBank/DDBJ databases">
        <authorList>
            <person name="Varghese N."/>
            <person name="Submissions S."/>
        </authorList>
    </citation>
    <scope>NUCLEOTIDE SEQUENCE [LARGE SCALE GENOMIC DNA]</scope>
    <source>
        <strain evidence="3">LMG 29540</strain>
    </source>
</reference>
<feature type="region of interest" description="Disordered" evidence="1">
    <location>
        <begin position="51"/>
        <end position="71"/>
    </location>
</feature>
<evidence type="ECO:0000313" key="3">
    <source>
        <dbReference type="Proteomes" id="UP000193228"/>
    </source>
</evidence>
<dbReference type="STRING" id="1515439.SAMN06265784_101312"/>
<dbReference type="Proteomes" id="UP000193228">
    <property type="component" value="Unassembled WGS sequence"/>
</dbReference>
<proteinExistence type="predicted"/>
<accession>A0A1X7I585</accession>
<sequence>MGQKYAEYDDQRTVTAFYDSDLCDPPEGSQYVAISDADHVMLLDGGSKGGRMMIDEGGTPRVVASEADSRS</sequence>
<protein>
    <submittedName>
        <fullName evidence="2">Uncharacterized protein</fullName>
    </submittedName>
</protein>
<dbReference type="EMBL" id="FXAT01000001">
    <property type="protein sequence ID" value="SMG09226.1"/>
    <property type="molecule type" value="Genomic_DNA"/>
</dbReference>
<name>A0A1X7I585_9BURK</name>
<gene>
    <name evidence="2" type="ORF">SAMN06265784_101312</name>
</gene>
<evidence type="ECO:0000256" key="1">
    <source>
        <dbReference type="SAM" id="MobiDB-lite"/>
    </source>
</evidence>